<evidence type="ECO:0000313" key="2">
    <source>
        <dbReference type="Proteomes" id="UP000304148"/>
    </source>
</evidence>
<evidence type="ECO:0000313" key="1">
    <source>
        <dbReference type="EMBL" id="SYX85872.1"/>
    </source>
</evidence>
<dbReference type="EMBL" id="LS992241">
    <property type="protein sequence ID" value="SYX85872.1"/>
    <property type="molecule type" value="Genomic_DNA"/>
</dbReference>
<gene>
    <name evidence="1" type="ORF">PBLR_14294</name>
</gene>
<reference evidence="2" key="1">
    <citation type="submission" date="2018-08" db="EMBL/GenBank/DDBJ databases">
        <authorList>
            <person name="Chevrot R."/>
        </authorList>
    </citation>
    <scope>NUCLEOTIDE SEQUENCE [LARGE SCALE GENOMIC DNA]</scope>
</reference>
<accession>A0A383RH19</accession>
<dbReference type="Proteomes" id="UP000304148">
    <property type="component" value="Chromosome"/>
</dbReference>
<dbReference type="AlphaFoldDB" id="A0A383RH19"/>
<protein>
    <submittedName>
        <fullName evidence="1">Uncharacterized protein</fullName>
    </submittedName>
</protein>
<dbReference type="RefSeq" id="WP_138187780.1">
    <property type="nucleotide sequence ID" value="NZ_LS992241.1"/>
</dbReference>
<organism evidence="1 2">
    <name type="scientific">Paenibacillus alvei</name>
    <name type="common">Bacillus alvei</name>
    <dbReference type="NCBI Taxonomy" id="44250"/>
    <lineage>
        <taxon>Bacteria</taxon>
        <taxon>Bacillati</taxon>
        <taxon>Bacillota</taxon>
        <taxon>Bacilli</taxon>
        <taxon>Bacillales</taxon>
        <taxon>Paenibacillaceae</taxon>
        <taxon>Paenibacillus</taxon>
    </lineage>
</organism>
<name>A0A383RH19_PAEAL</name>
<sequence>MVIKSFERLTSNTNSVYLGTNMAQAAFNAANVQGSKPDAVVRYLDPVWALLQKYDNDSSNQPYSPYGGTPNPDYIWDQPTSDGQRVAFASTTGANFVTNGTTMSFSVFLVAFADNAMEAKIELFELMGGEQGEYVKAAPQPAGLDELVLVAGKPNIPAEGLTEIEPYNWQNICVYSTCFTVDAPENRVIKIVVSFEVTNYLVTNPPKPNPAGLQFFLDIYSDLDIE</sequence>
<proteinExistence type="predicted"/>